<dbReference type="EMBL" id="JACSPN010000016">
    <property type="protein sequence ID" value="MBE7701188.1"/>
    <property type="molecule type" value="Genomic_DNA"/>
</dbReference>
<dbReference type="Proteomes" id="UP000822993">
    <property type="component" value="Unassembled WGS sequence"/>
</dbReference>
<proteinExistence type="predicted"/>
<dbReference type="AlphaFoldDB" id="A0A9D5UAK7"/>
<name>A0A9D5UAK7_9CELL</name>
<feature type="region of interest" description="Disordered" evidence="1">
    <location>
        <begin position="1"/>
        <end position="20"/>
    </location>
</feature>
<evidence type="ECO:0000256" key="1">
    <source>
        <dbReference type="SAM" id="MobiDB-lite"/>
    </source>
</evidence>
<evidence type="ECO:0000313" key="2">
    <source>
        <dbReference type="EMBL" id="MBE7701188.1"/>
    </source>
</evidence>
<protein>
    <submittedName>
        <fullName evidence="2">Uncharacterized protein</fullName>
    </submittedName>
</protein>
<keyword evidence="3" id="KW-1185">Reference proteome</keyword>
<feature type="compositionally biased region" description="Polar residues" evidence="1">
    <location>
        <begin position="10"/>
        <end position="20"/>
    </location>
</feature>
<accession>A0A9D5UAK7</accession>
<organism evidence="2 3">
    <name type="scientific">Oerskovia douganii</name>
    <dbReference type="NCBI Taxonomy" id="2762210"/>
    <lineage>
        <taxon>Bacteria</taxon>
        <taxon>Bacillati</taxon>
        <taxon>Actinomycetota</taxon>
        <taxon>Actinomycetes</taxon>
        <taxon>Micrococcales</taxon>
        <taxon>Cellulomonadaceae</taxon>
        <taxon>Oerskovia</taxon>
    </lineage>
</organism>
<dbReference type="RefSeq" id="WP_193720440.1">
    <property type="nucleotide sequence ID" value="NZ_JACSPN010000016.1"/>
</dbReference>
<comment type="caution">
    <text evidence="2">The sequence shown here is derived from an EMBL/GenBank/DDBJ whole genome shotgun (WGS) entry which is preliminary data.</text>
</comment>
<gene>
    <name evidence="2" type="ORF">H9623_12865</name>
</gene>
<sequence>MLAPYGGRVTPSSTENWQQASDTMGVTALREADKQLVEAYALLDTEQHARVVGYVGTDAPFARSRFVRTLDAVIVAGPEAVSRVVADPSALRSYDTLPVHEPYSEANLEAGSLAGQIAAAVARKGSPFVPRSIRVGQLDRRRGAQWPSRQDGSPDWRDPEVGWLFLDASPLCDAGTGENEDGPTSWYTAGSVAAGRIFRALHVVAGDGFDAQRPQHLRYVQVEIDLDEAEMTGDRGPFIAPGMEDASLVIDDEGVFLTTLVSTEDARLEEFDARVDLLTRHVAGTLAQPSIGFPPAELAILQRVAAAGV</sequence>
<reference evidence="2 3" key="1">
    <citation type="submission" date="2020-08" db="EMBL/GenBank/DDBJ databases">
        <title>A Genomic Blueprint of the Chicken Gut Microbiome.</title>
        <authorList>
            <person name="Gilroy R."/>
            <person name="Ravi A."/>
            <person name="Getino M."/>
            <person name="Pursley I."/>
            <person name="Horton D.L."/>
            <person name="Alikhan N.-F."/>
            <person name="Baker D."/>
            <person name="Gharbi K."/>
            <person name="Hall N."/>
            <person name="Watson M."/>
            <person name="Adriaenssens E.M."/>
            <person name="Foster-Nyarko E."/>
            <person name="Jarju S."/>
            <person name="Secka A."/>
            <person name="Antonio M."/>
            <person name="Oren A."/>
            <person name="Chaudhuri R."/>
            <person name="La Ragione R.M."/>
            <person name="Hildebrand F."/>
            <person name="Pallen M.J."/>
        </authorList>
    </citation>
    <scope>NUCLEOTIDE SEQUENCE [LARGE SCALE GENOMIC DNA]</scope>
    <source>
        <strain evidence="2 3">Sa1BUA8</strain>
    </source>
</reference>
<evidence type="ECO:0000313" key="3">
    <source>
        <dbReference type="Proteomes" id="UP000822993"/>
    </source>
</evidence>